<feature type="transmembrane region" description="Helical" evidence="9">
    <location>
        <begin position="33"/>
        <end position="52"/>
    </location>
</feature>
<evidence type="ECO:0000256" key="5">
    <source>
        <dbReference type="ARBA" id="ARBA00022970"/>
    </source>
</evidence>
<feature type="transmembrane region" description="Helical" evidence="9">
    <location>
        <begin position="433"/>
        <end position="454"/>
    </location>
</feature>
<feature type="transmembrane region" description="Helical" evidence="9">
    <location>
        <begin position="251"/>
        <end position="271"/>
    </location>
</feature>
<dbReference type="OrthoDB" id="8724465at2"/>
<feature type="transmembrane region" description="Helical" evidence="9">
    <location>
        <begin position="283"/>
        <end position="303"/>
    </location>
</feature>
<dbReference type="Pfam" id="PF02653">
    <property type="entry name" value="BPD_transp_2"/>
    <property type="match status" value="2"/>
</dbReference>
<feature type="transmembrane region" description="Helical" evidence="9">
    <location>
        <begin position="540"/>
        <end position="559"/>
    </location>
</feature>
<evidence type="ECO:0000256" key="8">
    <source>
        <dbReference type="ARBA" id="ARBA00037998"/>
    </source>
</evidence>
<feature type="transmembrane region" description="Helical" evidence="9">
    <location>
        <begin position="156"/>
        <end position="173"/>
    </location>
</feature>
<feature type="transmembrane region" description="Helical" evidence="9">
    <location>
        <begin position="6"/>
        <end position="26"/>
    </location>
</feature>
<comment type="subcellular location">
    <subcellularLocation>
        <location evidence="1">Cell membrane</location>
        <topology evidence="1">Multi-pass membrane protein</topology>
    </subcellularLocation>
</comment>
<evidence type="ECO:0000256" key="6">
    <source>
        <dbReference type="ARBA" id="ARBA00022989"/>
    </source>
</evidence>
<dbReference type="CDD" id="cd06581">
    <property type="entry name" value="TM_PBP1_LivM_like"/>
    <property type="match status" value="1"/>
</dbReference>
<gene>
    <name evidence="10" type="ORF">GCM10017566_04410</name>
</gene>
<reference evidence="10" key="1">
    <citation type="journal article" date="2014" name="Int. J. Syst. Evol. Microbiol.">
        <title>Complete genome sequence of Corynebacterium casei LMG S-19264T (=DSM 44701T), isolated from a smear-ripened cheese.</title>
        <authorList>
            <consortium name="US DOE Joint Genome Institute (JGI-PGF)"/>
            <person name="Walter F."/>
            <person name="Albersmeier A."/>
            <person name="Kalinowski J."/>
            <person name="Ruckert C."/>
        </authorList>
    </citation>
    <scope>NUCLEOTIDE SEQUENCE</scope>
    <source>
        <strain evidence="10">CGMCC 4.7679</strain>
    </source>
</reference>
<keyword evidence="3" id="KW-1003">Cell membrane</keyword>
<evidence type="ECO:0000256" key="3">
    <source>
        <dbReference type="ARBA" id="ARBA00022475"/>
    </source>
</evidence>
<dbReference type="CDD" id="cd06582">
    <property type="entry name" value="TM_PBP1_LivH_like"/>
    <property type="match status" value="1"/>
</dbReference>
<dbReference type="InterPro" id="IPR043428">
    <property type="entry name" value="LivM-like"/>
</dbReference>
<protein>
    <recommendedName>
        <fullName evidence="12">ABC transporter permease</fullName>
    </recommendedName>
</protein>
<feature type="transmembrane region" description="Helical" evidence="9">
    <location>
        <begin position="230"/>
        <end position="246"/>
    </location>
</feature>
<accession>A0A8H9MA81</accession>
<keyword evidence="6 9" id="KW-1133">Transmembrane helix</keyword>
<keyword evidence="7 9" id="KW-0472">Membrane</keyword>
<evidence type="ECO:0000256" key="1">
    <source>
        <dbReference type="ARBA" id="ARBA00004651"/>
    </source>
</evidence>
<keyword evidence="5" id="KW-0029">Amino-acid transport</keyword>
<organism evidence="10 11">
    <name type="scientific">Amycolatopsis bartoniae</name>
    <dbReference type="NCBI Taxonomy" id="941986"/>
    <lineage>
        <taxon>Bacteria</taxon>
        <taxon>Bacillati</taxon>
        <taxon>Actinomycetota</taxon>
        <taxon>Actinomycetes</taxon>
        <taxon>Pseudonocardiales</taxon>
        <taxon>Pseudonocardiaceae</taxon>
        <taxon>Amycolatopsis</taxon>
    </lineage>
</organism>
<dbReference type="RefSeq" id="WP_145933540.1">
    <property type="nucleotide sequence ID" value="NZ_BNAV01000001.1"/>
</dbReference>
<reference evidence="10" key="2">
    <citation type="submission" date="2020-09" db="EMBL/GenBank/DDBJ databases">
        <authorList>
            <person name="Sun Q."/>
            <person name="Zhou Y."/>
        </authorList>
    </citation>
    <scope>NUCLEOTIDE SEQUENCE</scope>
    <source>
        <strain evidence="10">CGMCC 4.7679</strain>
    </source>
</reference>
<dbReference type="GO" id="GO:0005886">
    <property type="term" value="C:plasma membrane"/>
    <property type="evidence" value="ECO:0007669"/>
    <property type="project" value="UniProtKB-SubCell"/>
</dbReference>
<feature type="transmembrane region" description="Helical" evidence="9">
    <location>
        <begin position="579"/>
        <end position="599"/>
    </location>
</feature>
<feature type="transmembrane region" description="Helical" evidence="9">
    <location>
        <begin position="611"/>
        <end position="632"/>
    </location>
</feature>
<feature type="transmembrane region" description="Helical" evidence="9">
    <location>
        <begin position="72"/>
        <end position="98"/>
    </location>
</feature>
<dbReference type="Proteomes" id="UP000658656">
    <property type="component" value="Unassembled WGS sequence"/>
</dbReference>
<feature type="transmembrane region" description="Helical" evidence="9">
    <location>
        <begin position="490"/>
        <end position="509"/>
    </location>
</feature>
<dbReference type="GO" id="GO:0006865">
    <property type="term" value="P:amino acid transport"/>
    <property type="evidence" value="ECO:0007669"/>
    <property type="project" value="UniProtKB-KW"/>
</dbReference>
<evidence type="ECO:0000256" key="2">
    <source>
        <dbReference type="ARBA" id="ARBA00022448"/>
    </source>
</evidence>
<dbReference type="EMBL" id="BNAV01000001">
    <property type="protein sequence ID" value="GHF34821.1"/>
    <property type="molecule type" value="Genomic_DNA"/>
</dbReference>
<dbReference type="GO" id="GO:0015658">
    <property type="term" value="F:branched-chain amino acid transmembrane transporter activity"/>
    <property type="evidence" value="ECO:0007669"/>
    <property type="project" value="InterPro"/>
</dbReference>
<dbReference type="InterPro" id="IPR052157">
    <property type="entry name" value="BCAA_transport_permease"/>
</dbReference>
<feature type="transmembrane region" description="Helical" evidence="9">
    <location>
        <begin position="110"/>
        <end position="129"/>
    </location>
</feature>
<feature type="transmembrane region" description="Helical" evidence="9">
    <location>
        <begin position="407"/>
        <end position="426"/>
    </location>
</feature>
<dbReference type="AlphaFoldDB" id="A0A8H9MA81"/>
<sequence length="675" mass="69047">MQILLFVVLGLGSGALIAGIALSLLLTYRGSGTINISAGAIAMLGAYVFYGLRVEGFLLFPVLPVAGGPGRVVPVPAAVLYTLVTCAAFGVLLHLLVLRPLRTQSALAKLVATVGVYLVVQAYVVLVFGTQGKAAPSVVSSVSLKMFGGVVPSNRLLLLGLVVVLACALAALYRYSRFGLATRAAQQNEDEAALSGLSASRIAMVNTVLASVIAGGLGIFVAPLTQLDPSTIALAVVPALGAALLARFTSFLIAGAAGIGMGVIGSLVTAAQAQPWFPTSGGLPMPGVVELIYFLVIAAILLLRGQSLPDRGTIVEPRLPAAPAPKRVTRPTVISGIVAAAALFLLPFDFRQALILSMIGAVACLSLVLVTGLIGQASLFQYGLAGVCGLVLSKLASQAGVGWPWSPLAGIVAATIIGLVVALPALRVRGVQLAILTLAACDALLTFGFQNPVWGARGAGSPVPEPTLFGFDIGAQSPVPGIDGALPSPFFGLCCLAVLLVVSLGVVAVRRSTLGKQMLAVRSNERAAAASGISPRRMKLIAFGLSSAVIALAGVLYSYNFNAVDSTRFSIANTLGLVAFAYLGGITTVRGALVGGFLITQGLGSYALNHFLGINTTVQTAIAGLLLIVTVVTNPDGIALSAKPQWPGRLWRALRRSPRAATPVSDGTMVQGGVR</sequence>
<evidence type="ECO:0000313" key="11">
    <source>
        <dbReference type="Proteomes" id="UP000658656"/>
    </source>
</evidence>
<name>A0A8H9MA81_9PSEU</name>
<feature type="transmembrane region" description="Helical" evidence="9">
    <location>
        <begin position="354"/>
        <end position="375"/>
    </location>
</feature>
<evidence type="ECO:0000256" key="4">
    <source>
        <dbReference type="ARBA" id="ARBA00022692"/>
    </source>
</evidence>
<evidence type="ECO:0008006" key="12">
    <source>
        <dbReference type="Google" id="ProtNLM"/>
    </source>
</evidence>
<evidence type="ECO:0000313" key="10">
    <source>
        <dbReference type="EMBL" id="GHF34821.1"/>
    </source>
</evidence>
<feature type="transmembrane region" description="Helical" evidence="9">
    <location>
        <begin position="203"/>
        <end position="224"/>
    </location>
</feature>
<evidence type="ECO:0000256" key="9">
    <source>
        <dbReference type="SAM" id="Phobius"/>
    </source>
</evidence>
<dbReference type="PANTHER" id="PTHR11795:SF445">
    <property type="entry name" value="AMINO ACID ABC TRANSPORTER PERMEASE PROTEIN"/>
    <property type="match status" value="1"/>
</dbReference>
<comment type="caution">
    <text evidence="10">The sequence shown here is derived from an EMBL/GenBank/DDBJ whole genome shotgun (WGS) entry which is preliminary data.</text>
</comment>
<keyword evidence="4 9" id="KW-0812">Transmembrane</keyword>
<keyword evidence="2" id="KW-0813">Transport</keyword>
<keyword evidence="11" id="KW-1185">Reference proteome</keyword>
<comment type="similarity">
    <text evidence="8">Belongs to the binding-protein-dependent transport system permease family. LivHM subfamily.</text>
</comment>
<dbReference type="PANTHER" id="PTHR11795">
    <property type="entry name" value="BRANCHED-CHAIN AMINO ACID TRANSPORT SYSTEM PERMEASE PROTEIN LIVH"/>
    <property type="match status" value="1"/>
</dbReference>
<evidence type="ECO:0000256" key="7">
    <source>
        <dbReference type="ARBA" id="ARBA00023136"/>
    </source>
</evidence>
<proteinExistence type="inferred from homology"/>
<dbReference type="InterPro" id="IPR001851">
    <property type="entry name" value="ABC_transp_permease"/>
</dbReference>